<dbReference type="EMBL" id="CAJVPT010051415">
    <property type="protein sequence ID" value="CAG8747775.1"/>
    <property type="molecule type" value="Genomic_DNA"/>
</dbReference>
<proteinExistence type="predicted"/>
<dbReference type="Proteomes" id="UP000789525">
    <property type="component" value="Unassembled WGS sequence"/>
</dbReference>
<protein>
    <submittedName>
        <fullName evidence="1">16432_t:CDS:1</fullName>
    </submittedName>
</protein>
<feature type="non-terminal residue" evidence="1">
    <location>
        <position position="370"/>
    </location>
</feature>
<evidence type="ECO:0000313" key="2">
    <source>
        <dbReference type="Proteomes" id="UP000789525"/>
    </source>
</evidence>
<reference evidence="1" key="1">
    <citation type="submission" date="2021-06" db="EMBL/GenBank/DDBJ databases">
        <authorList>
            <person name="Kallberg Y."/>
            <person name="Tangrot J."/>
            <person name="Rosling A."/>
        </authorList>
    </citation>
    <scope>NUCLEOTIDE SEQUENCE</scope>
    <source>
        <strain evidence="1">CL356</strain>
    </source>
</reference>
<feature type="non-terminal residue" evidence="1">
    <location>
        <position position="1"/>
    </location>
</feature>
<gene>
    <name evidence="1" type="ORF">ACOLOM_LOCUS12534</name>
</gene>
<name>A0ACA9QJB3_9GLOM</name>
<organism evidence="1 2">
    <name type="scientific">Acaulospora colombiana</name>
    <dbReference type="NCBI Taxonomy" id="27376"/>
    <lineage>
        <taxon>Eukaryota</taxon>
        <taxon>Fungi</taxon>
        <taxon>Fungi incertae sedis</taxon>
        <taxon>Mucoromycota</taxon>
        <taxon>Glomeromycotina</taxon>
        <taxon>Glomeromycetes</taxon>
        <taxon>Diversisporales</taxon>
        <taxon>Acaulosporaceae</taxon>
        <taxon>Acaulospora</taxon>
    </lineage>
</organism>
<evidence type="ECO:0000313" key="1">
    <source>
        <dbReference type="EMBL" id="CAG8747775.1"/>
    </source>
</evidence>
<accession>A0ACA9QJB3</accession>
<sequence length="370" mass="40379">APGLSCREMRQDEITIQAYDSALVNSANGWTFYDAPYQSQASLQWGRDSLNFGLSYAPMVMLTTDFIPVTVTQSGTVAGQFCQFEDKSYRASFSYAQGQRFVSTAPASSDASGCNSSLSGDCEKYGTNAVGFVSGFTSPLYGSLVWTAAGIINNVSGLYEFEDIIEFSNDTTTNTISLMVKVPSLGSSLEELFANATLGAMLSFDQTQISGITIQEGNAWIYDRQTLWYIYAPALALVFLCILYGLYCSWNNPIEMKRGFIDLLLAIRSDQKNVKNTSTAAVNRAQRRPLFTQQSSTTLAGSTTQNKQPETPSERPPYSRSSFSRDGTVGNNLSGYLSDDSLPDQDRNNGQKRGTAANASKPQPEARESN</sequence>
<keyword evidence="2" id="KW-1185">Reference proteome</keyword>
<comment type="caution">
    <text evidence="1">The sequence shown here is derived from an EMBL/GenBank/DDBJ whole genome shotgun (WGS) entry which is preliminary data.</text>
</comment>